<dbReference type="Pfam" id="PF00561">
    <property type="entry name" value="Abhydrolase_1"/>
    <property type="match status" value="1"/>
</dbReference>
<dbReference type="Gene3D" id="3.40.50.1820">
    <property type="entry name" value="alpha/beta hydrolase"/>
    <property type="match status" value="1"/>
</dbReference>
<proteinExistence type="predicted"/>
<keyword evidence="3" id="KW-1185">Reference proteome</keyword>
<dbReference type="OrthoDB" id="9799612at2"/>
<dbReference type="PRINTS" id="PR00111">
    <property type="entry name" value="ABHYDROLASE"/>
</dbReference>
<reference evidence="3" key="1">
    <citation type="submission" date="2016-10" db="EMBL/GenBank/DDBJ databases">
        <authorList>
            <person name="Varghese N."/>
            <person name="Submissions S."/>
        </authorList>
    </citation>
    <scope>NUCLEOTIDE SEQUENCE [LARGE SCALE GENOMIC DNA]</scope>
    <source>
        <strain evidence="3">BL36</strain>
    </source>
</reference>
<dbReference type="InterPro" id="IPR029058">
    <property type="entry name" value="AB_hydrolase_fold"/>
</dbReference>
<dbReference type="AlphaFoldDB" id="A0A1I4GMS3"/>
<feature type="domain" description="AB hydrolase-1" evidence="1">
    <location>
        <begin position="52"/>
        <end position="294"/>
    </location>
</feature>
<evidence type="ECO:0000259" key="1">
    <source>
        <dbReference type="Pfam" id="PF00561"/>
    </source>
</evidence>
<protein>
    <submittedName>
        <fullName evidence="2">Pimeloyl-ACP methyl ester carboxylesterase</fullName>
    </submittedName>
</protein>
<dbReference type="InterPro" id="IPR051340">
    <property type="entry name" value="Haloalkane_dehalogenase"/>
</dbReference>
<dbReference type="InterPro" id="IPR000073">
    <property type="entry name" value="AB_hydrolase_1"/>
</dbReference>
<dbReference type="PANTHER" id="PTHR42977:SF1">
    <property type="entry name" value="BLR6576 PROTEIN"/>
    <property type="match status" value="1"/>
</dbReference>
<accession>A0A1I4GMS3</accession>
<name>A0A1I4GMS3_9HYPH</name>
<dbReference type="PRINTS" id="PR00412">
    <property type="entry name" value="EPOXHYDRLASE"/>
</dbReference>
<dbReference type="Proteomes" id="UP000199048">
    <property type="component" value="Unassembled WGS sequence"/>
</dbReference>
<gene>
    <name evidence="2" type="ORF">SAMN05192568_100363</name>
</gene>
<organism evidence="2 3">
    <name type="scientific">Methylobacterium pseudosasicola</name>
    <dbReference type="NCBI Taxonomy" id="582667"/>
    <lineage>
        <taxon>Bacteria</taxon>
        <taxon>Pseudomonadati</taxon>
        <taxon>Pseudomonadota</taxon>
        <taxon>Alphaproteobacteria</taxon>
        <taxon>Hyphomicrobiales</taxon>
        <taxon>Methylobacteriaceae</taxon>
        <taxon>Methylobacterium</taxon>
    </lineage>
</organism>
<dbReference type="EMBL" id="FOTK01000003">
    <property type="protein sequence ID" value="SFL30426.1"/>
    <property type="molecule type" value="Genomic_DNA"/>
</dbReference>
<dbReference type="SUPFAM" id="SSF53474">
    <property type="entry name" value="alpha/beta-Hydrolases"/>
    <property type="match status" value="1"/>
</dbReference>
<dbReference type="InterPro" id="IPR000639">
    <property type="entry name" value="Epox_hydrolase-like"/>
</dbReference>
<evidence type="ECO:0000313" key="2">
    <source>
        <dbReference type="EMBL" id="SFL30426.1"/>
    </source>
</evidence>
<dbReference type="GO" id="GO:0004301">
    <property type="term" value="F:epoxide hydrolase activity"/>
    <property type="evidence" value="ECO:0007669"/>
    <property type="project" value="TreeGrafter"/>
</dbReference>
<evidence type="ECO:0000313" key="3">
    <source>
        <dbReference type="Proteomes" id="UP000199048"/>
    </source>
</evidence>
<dbReference type="RefSeq" id="WP_092037479.1">
    <property type="nucleotide sequence ID" value="NZ_FOTK01000003.1"/>
</dbReference>
<dbReference type="PANTHER" id="PTHR42977">
    <property type="entry name" value="HYDROLASE-RELATED"/>
    <property type="match status" value="1"/>
</dbReference>
<sequence length="321" mass="35508">MPTQTVLAAAALALAHGSPQPLPSVSATTSYHRAEINGVGVFYREAGPRAAPTILLLHGYPSSSRQWDPLLPLLADRYHLIAPDYPGFGHSDAPSPEQYSYTFDNIAATIEGLIAHLGIERYTLFMQDYGGPVGFRMALAHPERVRALIVQNANAYAEGLGPKWQGIAKFWADPATHPEQVDAFTSLEGAKQRHLGTSPNPERYNPDTWADEYANLSRPGERVIQAALLYDYRTNVASYPVWQEWMRGHPLPTLVLWGRYDPSFLVPGAEAYRRDMQTAELHILDAGHFALDEATDEVARLTRDFLARHIETAKAPASAPQ</sequence>
<dbReference type="STRING" id="582667.SAMN05192568_100363"/>